<reference evidence="2 3" key="1">
    <citation type="journal article" date="2010" name="Mol. Plant Microbe Interact.">
        <title>Streptomyces scabies 87-22 contains a coronafacic acid-like biosynthetic cluster that contributes to plant-microbe interactions.</title>
        <authorList>
            <person name="Bignell D.R."/>
            <person name="Seipke R.F."/>
            <person name="Huguet-Tapia J.C."/>
            <person name="Chambers A.H."/>
            <person name="Parry R.J."/>
            <person name="Loria R."/>
        </authorList>
    </citation>
    <scope>NUCLEOTIDE SEQUENCE [LARGE SCALE GENOMIC DNA]</scope>
    <source>
        <strain evidence="2 3">87.22</strain>
    </source>
</reference>
<evidence type="ECO:0000313" key="2">
    <source>
        <dbReference type="EMBL" id="CBG70042.1"/>
    </source>
</evidence>
<evidence type="ECO:0000313" key="3">
    <source>
        <dbReference type="Proteomes" id="UP000001444"/>
    </source>
</evidence>
<dbReference type="STRING" id="680198.SCAB_29392"/>
<name>C9Z8L4_STRSW</name>
<gene>
    <name evidence="2" type="ordered locus">SCAB_29392</name>
</gene>
<dbReference type="AlphaFoldDB" id="C9Z8L4"/>
<dbReference type="InterPro" id="IPR025285">
    <property type="entry name" value="DUF4145"/>
</dbReference>
<proteinExistence type="predicted"/>
<dbReference type="Proteomes" id="UP000001444">
    <property type="component" value="Chromosome"/>
</dbReference>
<dbReference type="KEGG" id="scb:SCAB_29392"/>
<keyword evidence="3" id="KW-1185">Reference proteome</keyword>
<dbReference type="HOGENOM" id="CLU_096471_0_0_11"/>
<dbReference type="EMBL" id="FN554889">
    <property type="protein sequence ID" value="CBG70042.1"/>
    <property type="molecule type" value="Genomic_DNA"/>
</dbReference>
<feature type="domain" description="DUF4145" evidence="1">
    <location>
        <begin position="132"/>
        <end position="222"/>
    </location>
</feature>
<dbReference type="eggNOG" id="ENOG5032RNM">
    <property type="taxonomic scope" value="Bacteria"/>
</dbReference>
<evidence type="ECO:0000259" key="1">
    <source>
        <dbReference type="Pfam" id="PF13643"/>
    </source>
</evidence>
<accession>C9Z8L4</accession>
<dbReference type="Pfam" id="PF13643">
    <property type="entry name" value="DUF4145"/>
    <property type="match status" value="1"/>
</dbReference>
<organism evidence="2 3">
    <name type="scientific">Streptomyces scabiei (strain 87.22)</name>
    <dbReference type="NCBI Taxonomy" id="680198"/>
    <lineage>
        <taxon>Bacteria</taxon>
        <taxon>Bacillati</taxon>
        <taxon>Actinomycetota</taxon>
        <taxon>Actinomycetes</taxon>
        <taxon>Kitasatosporales</taxon>
        <taxon>Streptomycetaceae</taxon>
        <taxon>Streptomyces</taxon>
    </lineage>
</organism>
<sequence>MQSRFDRQIFEQLAGPFEEWPIIICPSCRRTSLEASVDEFESAISLDARDFDEWEPDWVSGYFHGRIECPRIGCDNRYIVAGMWTLDSTDDTTQPPTEGIARFYSVQYMLPGLPLMDFPDAAPEIVREMAKSAGAILLVDPSAAANRIRSAIEALLDHQRIRKTSPRDKTRRLTTHARIEIFRAKNQQAADHLMAMKWIGNVGSHERNPLPLGWVLDGMEHFARAVELVYDPTANELERRAKMINKKGSKLRPKTNGKT</sequence>
<protein>
    <recommendedName>
        <fullName evidence="1">DUF4145 domain-containing protein</fullName>
    </recommendedName>
</protein>